<name>A0AAV7P124_PLEWA</name>
<proteinExistence type="predicted"/>
<evidence type="ECO:0000313" key="1">
    <source>
        <dbReference type="EMBL" id="KAJ1121995.1"/>
    </source>
</evidence>
<keyword evidence="2" id="KW-1185">Reference proteome</keyword>
<protein>
    <submittedName>
        <fullName evidence="1">Uncharacterized protein</fullName>
    </submittedName>
</protein>
<gene>
    <name evidence="1" type="ORF">NDU88_000501</name>
</gene>
<sequence length="71" mass="8093">MAMLAFELTRQAGVRQVKRPRKLWSGGDGRLCRSDLYLCVAVKNSVEHWNLLMSENGDQLFPKRNKCTGPD</sequence>
<dbReference type="Proteomes" id="UP001066276">
    <property type="component" value="Chromosome 7"/>
</dbReference>
<accession>A0AAV7P124</accession>
<comment type="caution">
    <text evidence="1">The sequence shown here is derived from an EMBL/GenBank/DDBJ whole genome shotgun (WGS) entry which is preliminary data.</text>
</comment>
<dbReference type="AlphaFoldDB" id="A0AAV7P124"/>
<dbReference type="EMBL" id="JANPWB010000011">
    <property type="protein sequence ID" value="KAJ1121995.1"/>
    <property type="molecule type" value="Genomic_DNA"/>
</dbReference>
<reference evidence="1" key="1">
    <citation type="journal article" date="2022" name="bioRxiv">
        <title>Sequencing and chromosome-scale assembly of the giantPleurodeles waltlgenome.</title>
        <authorList>
            <person name="Brown T."/>
            <person name="Elewa A."/>
            <person name="Iarovenko S."/>
            <person name="Subramanian E."/>
            <person name="Araus A.J."/>
            <person name="Petzold A."/>
            <person name="Susuki M."/>
            <person name="Suzuki K.-i.T."/>
            <person name="Hayashi T."/>
            <person name="Toyoda A."/>
            <person name="Oliveira C."/>
            <person name="Osipova E."/>
            <person name="Leigh N.D."/>
            <person name="Simon A."/>
            <person name="Yun M.H."/>
        </authorList>
    </citation>
    <scope>NUCLEOTIDE SEQUENCE</scope>
    <source>
        <strain evidence="1">20211129_DDA</strain>
        <tissue evidence="1">Liver</tissue>
    </source>
</reference>
<organism evidence="1 2">
    <name type="scientific">Pleurodeles waltl</name>
    <name type="common">Iberian ribbed newt</name>
    <dbReference type="NCBI Taxonomy" id="8319"/>
    <lineage>
        <taxon>Eukaryota</taxon>
        <taxon>Metazoa</taxon>
        <taxon>Chordata</taxon>
        <taxon>Craniata</taxon>
        <taxon>Vertebrata</taxon>
        <taxon>Euteleostomi</taxon>
        <taxon>Amphibia</taxon>
        <taxon>Batrachia</taxon>
        <taxon>Caudata</taxon>
        <taxon>Salamandroidea</taxon>
        <taxon>Salamandridae</taxon>
        <taxon>Pleurodelinae</taxon>
        <taxon>Pleurodeles</taxon>
    </lineage>
</organism>
<evidence type="ECO:0000313" key="2">
    <source>
        <dbReference type="Proteomes" id="UP001066276"/>
    </source>
</evidence>